<gene>
    <name evidence="3" type="ORF">SAMN05421756_107148</name>
</gene>
<feature type="domain" description="N-acetyltransferase" evidence="2">
    <location>
        <begin position="3"/>
        <end position="146"/>
    </location>
</feature>
<keyword evidence="3" id="KW-0808">Transferase</keyword>
<evidence type="ECO:0000256" key="1">
    <source>
        <dbReference type="SAM" id="MobiDB-lite"/>
    </source>
</evidence>
<feature type="region of interest" description="Disordered" evidence="1">
    <location>
        <begin position="1"/>
        <end position="32"/>
    </location>
</feature>
<dbReference type="SUPFAM" id="SSF55729">
    <property type="entry name" value="Acyl-CoA N-acyltransferases (Nat)"/>
    <property type="match status" value="1"/>
</dbReference>
<evidence type="ECO:0000259" key="2">
    <source>
        <dbReference type="PROSITE" id="PS51186"/>
    </source>
</evidence>
<proteinExistence type="predicted"/>
<dbReference type="Gene3D" id="3.30.1050.10">
    <property type="entry name" value="SCP2 sterol-binding domain"/>
    <property type="match status" value="1"/>
</dbReference>
<dbReference type="GO" id="GO:0030649">
    <property type="term" value="P:aminoglycoside antibiotic catabolic process"/>
    <property type="evidence" value="ECO:0007669"/>
    <property type="project" value="TreeGrafter"/>
</dbReference>
<accession>A0A1H9KC84</accession>
<keyword evidence="4" id="KW-1185">Reference proteome</keyword>
<dbReference type="InterPro" id="IPR041380">
    <property type="entry name" value="Acetyltransf_17"/>
</dbReference>
<dbReference type="InterPro" id="IPR051554">
    <property type="entry name" value="Acetyltransferase_Eis"/>
</dbReference>
<dbReference type="InterPro" id="IPR000182">
    <property type="entry name" value="GNAT_dom"/>
</dbReference>
<dbReference type="Gene3D" id="3.40.630.30">
    <property type="match status" value="2"/>
</dbReference>
<dbReference type="Pfam" id="PF17668">
    <property type="entry name" value="Acetyltransf_17"/>
    <property type="match status" value="1"/>
</dbReference>
<organism evidence="3 4">
    <name type="scientific">Microlunatus flavus</name>
    <dbReference type="NCBI Taxonomy" id="1036181"/>
    <lineage>
        <taxon>Bacteria</taxon>
        <taxon>Bacillati</taxon>
        <taxon>Actinomycetota</taxon>
        <taxon>Actinomycetes</taxon>
        <taxon>Propionibacteriales</taxon>
        <taxon>Propionibacteriaceae</taxon>
        <taxon>Microlunatus</taxon>
    </lineage>
</organism>
<evidence type="ECO:0000313" key="4">
    <source>
        <dbReference type="Proteomes" id="UP000198504"/>
    </source>
</evidence>
<dbReference type="Proteomes" id="UP000198504">
    <property type="component" value="Unassembled WGS sequence"/>
</dbReference>
<dbReference type="EMBL" id="FOFA01000007">
    <property type="protein sequence ID" value="SEQ96678.1"/>
    <property type="molecule type" value="Genomic_DNA"/>
</dbReference>
<dbReference type="RefSeq" id="WP_170854179.1">
    <property type="nucleotide sequence ID" value="NZ_FOFA01000007.1"/>
</dbReference>
<dbReference type="AlphaFoldDB" id="A0A1H9KC84"/>
<dbReference type="PROSITE" id="PS51186">
    <property type="entry name" value="GNAT"/>
    <property type="match status" value="1"/>
</dbReference>
<dbReference type="GO" id="GO:0034069">
    <property type="term" value="F:aminoglycoside N-acetyltransferase activity"/>
    <property type="evidence" value="ECO:0007669"/>
    <property type="project" value="TreeGrafter"/>
</dbReference>
<dbReference type="SUPFAM" id="SSF55718">
    <property type="entry name" value="SCP-like"/>
    <property type="match status" value="1"/>
</dbReference>
<dbReference type="InterPro" id="IPR016181">
    <property type="entry name" value="Acyl_CoA_acyltransferase"/>
</dbReference>
<sequence>MTTTVRRLGPEAGAASRRLSEEAFGVPATPSEPGELGLPGWHWWGVVDGDRLVAQSVDREFDGWFGGRVLPVAGIADVTVAAEARGAGVLAPMLLALLEGARERGAVVSTLWASAPHIYRRTGYEVVAATRLVDVPSAVLGAVRALGDVRLRRAEVADAERVRGLYDAWAASHDGALTRRGVSFPGTDEQLLARFTGITLAEDPDGRPLGYAAWVRGRGDGSGPELSVPDLVATHVDAYAALVRALASFGSVASTVRLRTTGDDLVRLLVPSLDWGPVKDELYSLKVLDVERAFTGARCAPGLAVELGFTVAGDVLPGLDGAYVVTASDGVVRCVRGPARDDRTLSPRGLALLVTGARPSRDLRVLGLLVGGDPAQDADWDALVAGRVHGVLDHF</sequence>
<dbReference type="InterPro" id="IPR036527">
    <property type="entry name" value="SCP2_sterol-bd_dom_sf"/>
</dbReference>
<protein>
    <submittedName>
        <fullName evidence="3">Predicted acetyltransferase</fullName>
    </submittedName>
</protein>
<reference evidence="4" key="1">
    <citation type="submission" date="2016-10" db="EMBL/GenBank/DDBJ databases">
        <authorList>
            <person name="Varghese N."/>
            <person name="Submissions S."/>
        </authorList>
    </citation>
    <scope>NUCLEOTIDE SEQUENCE [LARGE SCALE GENOMIC DNA]</scope>
    <source>
        <strain evidence="4">CGMCC 4.6856</strain>
    </source>
</reference>
<dbReference type="Pfam" id="PF13527">
    <property type="entry name" value="Acetyltransf_9"/>
    <property type="match status" value="1"/>
</dbReference>
<dbReference type="PANTHER" id="PTHR37817">
    <property type="entry name" value="N-ACETYLTRANSFERASE EIS"/>
    <property type="match status" value="1"/>
</dbReference>
<evidence type="ECO:0000313" key="3">
    <source>
        <dbReference type="EMBL" id="SEQ96678.1"/>
    </source>
</evidence>
<name>A0A1H9KC84_9ACTN</name>
<dbReference type="PANTHER" id="PTHR37817:SF1">
    <property type="entry name" value="N-ACETYLTRANSFERASE EIS"/>
    <property type="match status" value="1"/>
</dbReference>
<dbReference type="STRING" id="1036181.SAMN05421756_107148"/>